<sequence length="83" mass="8839">MKRALSALLALPALLALLVLSHAAQADTKIVVVKKKAVITEESPPALDKRPTGSVRPAFDAITEPADKTGKNASYPPALWFTF</sequence>
<gene>
    <name evidence="2" type="ORF">HNQ96_005448</name>
</gene>
<protein>
    <submittedName>
        <fullName evidence="2">Uncharacterized protein</fullName>
    </submittedName>
</protein>
<dbReference type="Proteomes" id="UP000532373">
    <property type="component" value="Unassembled WGS sequence"/>
</dbReference>
<organism evidence="2 3">
    <name type="scientific">Aminobacter carboxidus</name>
    <dbReference type="NCBI Taxonomy" id="376165"/>
    <lineage>
        <taxon>Bacteria</taxon>
        <taxon>Pseudomonadati</taxon>
        <taxon>Pseudomonadota</taxon>
        <taxon>Alphaproteobacteria</taxon>
        <taxon>Hyphomicrobiales</taxon>
        <taxon>Phyllobacteriaceae</taxon>
        <taxon>Aminobacter</taxon>
    </lineage>
</organism>
<name>A0A8E1WKB6_9HYPH</name>
<dbReference type="RefSeq" id="WP_184773047.1">
    <property type="nucleotide sequence ID" value="NZ_JACHGI010000017.1"/>
</dbReference>
<accession>A0A8E1WKB6</accession>
<feature type="chain" id="PRO_5034635197" evidence="1">
    <location>
        <begin position="27"/>
        <end position="83"/>
    </location>
</feature>
<evidence type="ECO:0000313" key="3">
    <source>
        <dbReference type="Proteomes" id="UP000532373"/>
    </source>
</evidence>
<reference evidence="2 3" key="1">
    <citation type="submission" date="2020-08" db="EMBL/GenBank/DDBJ databases">
        <title>Genomic Encyclopedia of Type Strains, Phase IV (KMG-IV): sequencing the most valuable type-strain genomes for metagenomic binning, comparative biology and taxonomic classification.</title>
        <authorList>
            <person name="Goeker M."/>
        </authorList>
    </citation>
    <scope>NUCLEOTIDE SEQUENCE [LARGE SCALE GENOMIC DNA]</scope>
    <source>
        <strain evidence="2 3">DSM 17454</strain>
    </source>
</reference>
<proteinExistence type="predicted"/>
<comment type="caution">
    <text evidence="2">The sequence shown here is derived from an EMBL/GenBank/DDBJ whole genome shotgun (WGS) entry which is preliminary data.</text>
</comment>
<feature type="signal peptide" evidence="1">
    <location>
        <begin position="1"/>
        <end position="26"/>
    </location>
</feature>
<dbReference type="EMBL" id="JACHGI010000017">
    <property type="protein sequence ID" value="MBB6469558.1"/>
    <property type="molecule type" value="Genomic_DNA"/>
</dbReference>
<evidence type="ECO:0000256" key="1">
    <source>
        <dbReference type="SAM" id="SignalP"/>
    </source>
</evidence>
<dbReference type="AlphaFoldDB" id="A0A8E1WKB6"/>
<keyword evidence="1" id="KW-0732">Signal</keyword>
<evidence type="ECO:0000313" key="2">
    <source>
        <dbReference type="EMBL" id="MBB6469558.1"/>
    </source>
</evidence>